<protein>
    <submittedName>
        <fullName evidence="1">Bifunctional protein GAL10</fullName>
    </submittedName>
</protein>
<comment type="caution">
    <text evidence="1">The sequence shown here is derived from an EMBL/GenBank/DDBJ whole genome shotgun (WGS) entry which is preliminary data.</text>
</comment>
<organism evidence="1 2">
    <name type="scientific">Elsinoe australis</name>
    <dbReference type="NCBI Taxonomy" id="40998"/>
    <lineage>
        <taxon>Eukaryota</taxon>
        <taxon>Fungi</taxon>
        <taxon>Dikarya</taxon>
        <taxon>Ascomycota</taxon>
        <taxon>Pezizomycotina</taxon>
        <taxon>Dothideomycetes</taxon>
        <taxon>Dothideomycetidae</taxon>
        <taxon>Myriangiales</taxon>
        <taxon>Elsinoaceae</taxon>
        <taxon>Elsinoe</taxon>
    </lineage>
</organism>
<sequence length="128" mass="14224">MSVENHTINNPKTATWGLQITEADYSKMKGAFEAEDMDQKWEVVTESLSGGQLVVHINRSWTKEDFYILTVAAAKNNEKAVIEKITWENKPNFDTSEEDGKNEAAGLARGLLGCDLEGHPGGWKPSKK</sequence>
<accession>A0A2P8AG69</accession>
<dbReference type="OrthoDB" id="4521980at2759"/>
<keyword evidence="2" id="KW-1185">Reference proteome</keyword>
<evidence type="ECO:0000313" key="2">
    <source>
        <dbReference type="Proteomes" id="UP000243723"/>
    </source>
</evidence>
<reference evidence="1 2" key="1">
    <citation type="submission" date="2017-05" db="EMBL/GenBank/DDBJ databases">
        <title>Draft genome sequence of Elsinoe australis.</title>
        <authorList>
            <person name="Cheng Q."/>
        </authorList>
    </citation>
    <scope>NUCLEOTIDE SEQUENCE [LARGE SCALE GENOMIC DNA]</scope>
    <source>
        <strain evidence="1 2">NL1</strain>
    </source>
</reference>
<proteinExistence type="predicted"/>
<dbReference type="EMBL" id="NHZQ01000010">
    <property type="protein sequence ID" value="PSK59441.1"/>
    <property type="molecule type" value="Genomic_DNA"/>
</dbReference>
<dbReference type="AlphaFoldDB" id="A0A2P8AG69"/>
<dbReference type="Proteomes" id="UP000243723">
    <property type="component" value="Unassembled WGS sequence"/>
</dbReference>
<gene>
    <name evidence="1" type="ORF">B9Z65_3765</name>
</gene>
<name>A0A2P8AG69_9PEZI</name>
<evidence type="ECO:0000313" key="1">
    <source>
        <dbReference type="EMBL" id="PSK59441.1"/>
    </source>
</evidence>
<dbReference type="STRING" id="40998.A0A2P8AG69"/>